<evidence type="ECO:0000313" key="1">
    <source>
        <dbReference type="EMBL" id="KAJ1194411.1"/>
    </source>
</evidence>
<dbReference type="EMBL" id="JANPWB010000004">
    <property type="protein sequence ID" value="KAJ1194411.1"/>
    <property type="molecule type" value="Genomic_DNA"/>
</dbReference>
<accession>A0AAV7V1F1</accession>
<sequence length="135" mass="15807">MAKLLKRLQRIQNASARLILDIPRRSHISAHLRDLHWLPVNKRITFKLLTLAHKALHNTGPAYLNNRLTFYTPNRELRSANLTLATVPRIHRTTTGGRSFSHPSAKTWNTLPIHLRQTQDLLTFRRHLKIWLCEQ</sequence>
<gene>
    <name evidence="1" type="ORF">NDU88_003700</name>
</gene>
<dbReference type="AlphaFoldDB" id="A0AAV7V1F1"/>
<comment type="caution">
    <text evidence="1">The sequence shown here is derived from an EMBL/GenBank/DDBJ whole genome shotgun (WGS) entry which is preliminary data.</text>
</comment>
<organism evidence="1 2">
    <name type="scientific">Pleurodeles waltl</name>
    <name type="common">Iberian ribbed newt</name>
    <dbReference type="NCBI Taxonomy" id="8319"/>
    <lineage>
        <taxon>Eukaryota</taxon>
        <taxon>Metazoa</taxon>
        <taxon>Chordata</taxon>
        <taxon>Craniata</taxon>
        <taxon>Vertebrata</taxon>
        <taxon>Euteleostomi</taxon>
        <taxon>Amphibia</taxon>
        <taxon>Batrachia</taxon>
        <taxon>Caudata</taxon>
        <taxon>Salamandroidea</taxon>
        <taxon>Salamandridae</taxon>
        <taxon>Pleurodelinae</taxon>
        <taxon>Pleurodeles</taxon>
    </lineage>
</organism>
<proteinExistence type="predicted"/>
<keyword evidence="2" id="KW-1185">Reference proteome</keyword>
<evidence type="ECO:0000313" key="2">
    <source>
        <dbReference type="Proteomes" id="UP001066276"/>
    </source>
</evidence>
<protein>
    <submittedName>
        <fullName evidence="1">Uncharacterized protein</fullName>
    </submittedName>
</protein>
<name>A0AAV7V1F1_PLEWA</name>
<dbReference type="Proteomes" id="UP001066276">
    <property type="component" value="Chromosome 2_2"/>
</dbReference>
<reference evidence="1" key="1">
    <citation type="journal article" date="2022" name="bioRxiv">
        <title>Sequencing and chromosome-scale assembly of the giantPleurodeles waltlgenome.</title>
        <authorList>
            <person name="Brown T."/>
            <person name="Elewa A."/>
            <person name="Iarovenko S."/>
            <person name="Subramanian E."/>
            <person name="Araus A.J."/>
            <person name="Petzold A."/>
            <person name="Susuki M."/>
            <person name="Suzuki K.-i.T."/>
            <person name="Hayashi T."/>
            <person name="Toyoda A."/>
            <person name="Oliveira C."/>
            <person name="Osipova E."/>
            <person name="Leigh N.D."/>
            <person name="Simon A."/>
            <person name="Yun M.H."/>
        </authorList>
    </citation>
    <scope>NUCLEOTIDE SEQUENCE</scope>
    <source>
        <strain evidence="1">20211129_DDA</strain>
        <tissue evidence="1">Liver</tissue>
    </source>
</reference>